<evidence type="ECO:0000313" key="3">
    <source>
        <dbReference type="EMBL" id="RHZ25106.1"/>
    </source>
</evidence>
<dbReference type="PANTHER" id="PTHR12242">
    <property type="entry name" value="OS02G0130600 PROTEIN-RELATED"/>
    <property type="match status" value="1"/>
</dbReference>
<keyword evidence="1" id="KW-0812">Transmembrane</keyword>
<dbReference type="Proteomes" id="UP000285430">
    <property type="component" value="Unassembled WGS sequence"/>
</dbReference>
<dbReference type="Proteomes" id="UP000285712">
    <property type="component" value="Unassembled WGS sequence"/>
</dbReference>
<feature type="transmembrane region" description="Helical" evidence="1">
    <location>
        <begin position="49"/>
        <end position="68"/>
    </location>
</feature>
<dbReference type="AlphaFoldDB" id="A0A3R7E551"/>
<evidence type="ECO:0000313" key="4">
    <source>
        <dbReference type="Proteomes" id="UP000285430"/>
    </source>
</evidence>
<feature type="transmembrane region" description="Helical" evidence="1">
    <location>
        <begin position="146"/>
        <end position="163"/>
    </location>
</feature>
<sequence length="265" mass="29776">MVELVVWQSVVIALMLAAGFGVSAFRLFTIPRVTYRVQVPLPSKSIPLLVFRIATFSFFVVVLLLRLAESNLDDLFYYTYWNFTIQIIYLGWAIVYQVQIWFQPSPTHANGALNAAFDVVLTSCAVVCTVYWLVLYNPAHVTPWTTYVVHGVNLGLLSVEFAFNEHLVQRYNLKFVVMWPALYGSVTWITMATGLNDSWPYALLDVTQPLAPLKWFGIVAGHAVFFGLVLLLSSLKFRVVGETTAAVDSKTDENLKIQVVPTSLV</sequence>
<keyword evidence="1" id="KW-1133">Transmembrane helix</keyword>
<accession>A0A3R7E551</accession>
<dbReference type="PANTHER" id="PTHR12242:SF22">
    <property type="entry name" value="OS02G0130600 PROTEIN"/>
    <property type="match status" value="1"/>
</dbReference>
<feature type="transmembrane region" description="Helical" evidence="1">
    <location>
        <begin position="175"/>
        <end position="195"/>
    </location>
</feature>
<comment type="caution">
    <text evidence="2">The sequence shown here is derived from an EMBL/GenBank/DDBJ whole genome shotgun (WGS) entry which is preliminary data.</text>
</comment>
<dbReference type="GO" id="GO:0016020">
    <property type="term" value="C:membrane"/>
    <property type="evidence" value="ECO:0007669"/>
    <property type="project" value="TreeGrafter"/>
</dbReference>
<evidence type="ECO:0000313" key="2">
    <source>
        <dbReference type="EMBL" id="RHY89722.1"/>
    </source>
</evidence>
<dbReference type="EMBL" id="QUTH01002589">
    <property type="protein sequence ID" value="RHZ25106.1"/>
    <property type="molecule type" value="Genomic_DNA"/>
</dbReference>
<feature type="transmembrane region" description="Helical" evidence="1">
    <location>
        <begin position="6"/>
        <end position="28"/>
    </location>
</feature>
<organism evidence="2 5">
    <name type="scientific">Aphanomyces astaci</name>
    <name type="common">Crayfish plague agent</name>
    <dbReference type="NCBI Taxonomy" id="112090"/>
    <lineage>
        <taxon>Eukaryota</taxon>
        <taxon>Sar</taxon>
        <taxon>Stramenopiles</taxon>
        <taxon>Oomycota</taxon>
        <taxon>Saprolegniomycetes</taxon>
        <taxon>Saprolegniales</taxon>
        <taxon>Verrucalvaceae</taxon>
        <taxon>Aphanomyces</taxon>
    </lineage>
</organism>
<feature type="transmembrane region" description="Helical" evidence="1">
    <location>
        <begin position="215"/>
        <end position="232"/>
    </location>
</feature>
<gene>
    <name evidence="2" type="ORF">DYB35_004743</name>
    <name evidence="3" type="ORF">DYB37_006551</name>
</gene>
<evidence type="ECO:0000256" key="1">
    <source>
        <dbReference type="SAM" id="Phobius"/>
    </source>
</evidence>
<keyword evidence="1" id="KW-0472">Membrane</keyword>
<dbReference type="EMBL" id="QUTG01003921">
    <property type="protein sequence ID" value="RHY89722.1"/>
    <property type="molecule type" value="Genomic_DNA"/>
</dbReference>
<feature type="transmembrane region" description="Helical" evidence="1">
    <location>
        <begin position="80"/>
        <end position="102"/>
    </location>
</feature>
<feature type="transmembrane region" description="Helical" evidence="1">
    <location>
        <begin position="114"/>
        <end position="134"/>
    </location>
</feature>
<proteinExistence type="predicted"/>
<protein>
    <submittedName>
        <fullName evidence="2">Uncharacterized protein</fullName>
    </submittedName>
</protein>
<evidence type="ECO:0000313" key="5">
    <source>
        <dbReference type="Proteomes" id="UP000285712"/>
    </source>
</evidence>
<reference evidence="4 5" key="1">
    <citation type="submission" date="2018-08" db="EMBL/GenBank/DDBJ databases">
        <title>Aphanomyces genome sequencing and annotation.</title>
        <authorList>
            <person name="Minardi D."/>
            <person name="Oidtmann B."/>
            <person name="Van Der Giezen M."/>
            <person name="Studholme D.J."/>
        </authorList>
    </citation>
    <scope>NUCLEOTIDE SEQUENCE [LARGE SCALE GENOMIC DNA]</scope>
    <source>
        <strain evidence="3 4">Da</strain>
        <strain evidence="2 5">Sv</strain>
    </source>
</reference>
<name>A0A3R7E551_APHAT</name>
<dbReference type="VEuPathDB" id="FungiDB:H257_05908"/>